<evidence type="ECO:0000313" key="2">
    <source>
        <dbReference type="EMBL" id="GFH43463.1"/>
    </source>
</evidence>
<dbReference type="InterPro" id="IPR018920">
    <property type="entry name" value="EssA/YueC"/>
</dbReference>
<proteinExistence type="predicted"/>
<keyword evidence="3" id="KW-1185">Reference proteome</keyword>
<organism evidence="2 3">
    <name type="scientific">Pseudolactococcus hodotermopsidis</name>
    <dbReference type="NCBI Taxonomy" id="2709157"/>
    <lineage>
        <taxon>Bacteria</taxon>
        <taxon>Bacillati</taxon>
        <taxon>Bacillota</taxon>
        <taxon>Bacilli</taxon>
        <taxon>Lactobacillales</taxon>
        <taxon>Streptococcaceae</taxon>
        <taxon>Pseudolactococcus</taxon>
    </lineage>
</organism>
<dbReference type="EMBL" id="BLLI01000104">
    <property type="protein sequence ID" value="GFH43463.1"/>
    <property type="molecule type" value="Genomic_DNA"/>
</dbReference>
<comment type="caution">
    <text evidence="2">The sequence shown here is derived from an EMBL/GenBank/DDBJ whole genome shotgun (WGS) entry which is preliminary data.</text>
</comment>
<evidence type="ECO:0000313" key="3">
    <source>
        <dbReference type="Proteomes" id="UP000480303"/>
    </source>
</evidence>
<dbReference type="Proteomes" id="UP000480303">
    <property type="component" value="Unassembled WGS sequence"/>
</dbReference>
<feature type="transmembrane region" description="Helical" evidence="1">
    <location>
        <begin position="145"/>
        <end position="168"/>
    </location>
</feature>
<dbReference type="AlphaFoldDB" id="A0A6A0BFH8"/>
<accession>A0A6A0BFH8</accession>
<keyword evidence="1" id="KW-0812">Transmembrane</keyword>
<gene>
    <name evidence="2" type="ORF">Hs30E_20140</name>
</gene>
<sequence>MLKMHKALDSKIWRRMRRFFYKKTWTILGFLALFSGMVFSPVNTSADSDGNLKLNTDVITNNQIQAGGSGEFPIRGHLFTQELDEQSEKLESERNQLIDDVKNVDFSVKSSDSKNDDKVKKLLFQEYQPQVIIVKDQEDSKQSNWFMMMNIVIIVVLLSVGIVTGKWWTKRKLRKGKS</sequence>
<evidence type="ECO:0000256" key="1">
    <source>
        <dbReference type="SAM" id="Phobius"/>
    </source>
</evidence>
<name>A0A6A0BFH8_9LACT</name>
<protein>
    <recommendedName>
        <fullName evidence="4">ESAT-6 secretion machinery protein EssA</fullName>
    </recommendedName>
</protein>
<reference evidence="2 3" key="1">
    <citation type="submission" date="2020-02" db="EMBL/GenBank/DDBJ databases">
        <title>Draft genome sequence of Lactococcus sp. Hs30E4-3.</title>
        <authorList>
            <person name="Noda S."/>
            <person name="Yuki M."/>
            <person name="Ohkuma M."/>
        </authorList>
    </citation>
    <scope>NUCLEOTIDE SEQUENCE [LARGE SCALE GENOMIC DNA]</scope>
    <source>
        <strain evidence="2 3">Hs30E4-3</strain>
    </source>
</reference>
<evidence type="ECO:0008006" key="4">
    <source>
        <dbReference type="Google" id="ProtNLM"/>
    </source>
</evidence>
<dbReference type="NCBIfam" id="TIGR03927">
    <property type="entry name" value="T7SS_EssA_Firm"/>
    <property type="match status" value="1"/>
</dbReference>
<keyword evidence="1" id="KW-1133">Transmembrane helix</keyword>
<keyword evidence="1" id="KW-0472">Membrane</keyword>